<accession>A0ABX1USW8</accession>
<evidence type="ECO:0000256" key="1">
    <source>
        <dbReference type="SAM" id="Phobius"/>
    </source>
</evidence>
<evidence type="ECO:0000313" key="3">
    <source>
        <dbReference type="Proteomes" id="UP000555322"/>
    </source>
</evidence>
<proteinExistence type="predicted"/>
<keyword evidence="1" id="KW-1133">Transmembrane helix</keyword>
<evidence type="ECO:0000313" key="2">
    <source>
        <dbReference type="EMBL" id="NNH24920.1"/>
    </source>
</evidence>
<protein>
    <submittedName>
        <fullName evidence="2">Uncharacterized protein</fullName>
    </submittedName>
</protein>
<sequence>MLKKLFITMGLVCSYLSLIIVLHRNGIEELLNIAICSGLLGIALKIWVQNTLYLACSLGVLALCFLWVNEYAMLEMMLMTSLLGVVLTHLIQSQNLHFNKTQSL</sequence>
<comment type="caution">
    <text evidence="2">The sequence shown here is derived from an EMBL/GenBank/DDBJ whole genome shotgun (WGS) entry which is preliminary data.</text>
</comment>
<dbReference type="RefSeq" id="WP_131269296.1">
    <property type="nucleotide sequence ID" value="NZ_JABERJ010000001.1"/>
</dbReference>
<organism evidence="2 3">
    <name type="scientific">Acinetobacter terrestris</name>
    <dbReference type="NCBI Taxonomy" id="2529843"/>
    <lineage>
        <taxon>Bacteria</taxon>
        <taxon>Pseudomonadati</taxon>
        <taxon>Pseudomonadota</taxon>
        <taxon>Gammaproteobacteria</taxon>
        <taxon>Moraxellales</taxon>
        <taxon>Moraxellaceae</taxon>
        <taxon>Acinetobacter</taxon>
        <taxon>Acinetobacter Taxon 24</taxon>
    </lineage>
</organism>
<keyword evidence="1" id="KW-0812">Transmembrane</keyword>
<name>A0ABX1USW8_9GAMM</name>
<keyword evidence="1" id="KW-0472">Membrane</keyword>
<feature type="transmembrane region" description="Helical" evidence="1">
    <location>
        <begin position="6"/>
        <end position="23"/>
    </location>
</feature>
<reference evidence="2 3" key="1">
    <citation type="submission" date="2020-04" db="EMBL/GenBank/DDBJ databases">
        <title>Acinetobacter Taxon 24.</title>
        <authorList>
            <person name="Nemec A."/>
            <person name="Radolfova-Krizova L."/>
            <person name="Higgins P.G."/>
            <person name="Spanelova P."/>
        </authorList>
    </citation>
    <scope>NUCLEOTIDE SEQUENCE [LARGE SCALE GENOMIC DNA]</scope>
    <source>
        <strain evidence="2 3">ANC 5084</strain>
    </source>
</reference>
<feature type="transmembrane region" description="Helical" evidence="1">
    <location>
        <begin position="52"/>
        <end position="69"/>
    </location>
</feature>
<dbReference type="EMBL" id="JABERJ010000001">
    <property type="protein sequence ID" value="NNH24920.1"/>
    <property type="molecule type" value="Genomic_DNA"/>
</dbReference>
<gene>
    <name evidence="2" type="ORF">HLH15_00180</name>
</gene>
<dbReference type="Proteomes" id="UP000555322">
    <property type="component" value="Unassembled WGS sequence"/>
</dbReference>
<keyword evidence="3" id="KW-1185">Reference proteome</keyword>